<protein>
    <recommendedName>
        <fullName evidence="4">DUF4352 domain-containing protein</fullName>
    </recommendedName>
</protein>
<accession>A0ABS5YJR2</accession>
<dbReference type="RefSeq" id="WP_215785625.1">
    <property type="nucleotide sequence ID" value="NZ_JAHKKG010000003.1"/>
</dbReference>
<name>A0ABS5YJR2_9ACTN</name>
<sequence length="164" mass="17138">MRKFIAVLGIAAVTMGGCAGAAMADDHVAVKAPAPAATTKAPPTPAIKDSDPKLKYVQADKLVTITREGKPVAKVTLASARYTKNSGTVVLSVAAARPFTIDPAMFTLYDVEGWENDPVQTKPVRFETGTGSLKLTFAGTPADPGALGWVPQNGKEAVAVWERS</sequence>
<evidence type="ECO:0000256" key="1">
    <source>
        <dbReference type="SAM" id="SignalP"/>
    </source>
</evidence>
<reference evidence="2 3" key="1">
    <citation type="submission" date="2021-06" db="EMBL/GenBank/DDBJ databases">
        <title>Actinoplanes lichenicola sp. nov., and Actinoplanes ovalisporus sp. nov., isolated from lichen in Thailand.</title>
        <authorList>
            <person name="Saeng-In P."/>
            <person name="Kanchanasin P."/>
            <person name="Yuki M."/>
            <person name="Kudo T."/>
            <person name="Ohkuma M."/>
            <person name="Phongsopitanun W."/>
            <person name="Tanasupawat S."/>
        </authorList>
    </citation>
    <scope>NUCLEOTIDE SEQUENCE [LARGE SCALE GENOMIC DNA]</scope>
    <source>
        <strain evidence="2 3">NBRC 110975</strain>
    </source>
</reference>
<evidence type="ECO:0008006" key="4">
    <source>
        <dbReference type="Google" id="ProtNLM"/>
    </source>
</evidence>
<proteinExistence type="predicted"/>
<organism evidence="2 3">
    <name type="scientific">Paractinoplanes bogorensis</name>
    <dbReference type="NCBI Taxonomy" id="1610840"/>
    <lineage>
        <taxon>Bacteria</taxon>
        <taxon>Bacillati</taxon>
        <taxon>Actinomycetota</taxon>
        <taxon>Actinomycetes</taxon>
        <taxon>Micromonosporales</taxon>
        <taxon>Micromonosporaceae</taxon>
        <taxon>Paractinoplanes</taxon>
    </lineage>
</organism>
<dbReference type="EMBL" id="JAHKKG010000003">
    <property type="protein sequence ID" value="MBU2663638.1"/>
    <property type="molecule type" value="Genomic_DNA"/>
</dbReference>
<evidence type="ECO:0000313" key="2">
    <source>
        <dbReference type="EMBL" id="MBU2663638.1"/>
    </source>
</evidence>
<keyword evidence="1" id="KW-0732">Signal</keyword>
<keyword evidence="3" id="KW-1185">Reference proteome</keyword>
<dbReference type="PROSITE" id="PS51257">
    <property type="entry name" value="PROKAR_LIPOPROTEIN"/>
    <property type="match status" value="1"/>
</dbReference>
<gene>
    <name evidence="2" type="ORF">KOI35_08980</name>
</gene>
<comment type="caution">
    <text evidence="2">The sequence shown here is derived from an EMBL/GenBank/DDBJ whole genome shotgun (WGS) entry which is preliminary data.</text>
</comment>
<dbReference type="Proteomes" id="UP001519654">
    <property type="component" value="Unassembled WGS sequence"/>
</dbReference>
<evidence type="ECO:0000313" key="3">
    <source>
        <dbReference type="Proteomes" id="UP001519654"/>
    </source>
</evidence>
<feature type="chain" id="PRO_5045286268" description="DUF4352 domain-containing protein" evidence="1">
    <location>
        <begin position="25"/>
        <end position="164"/>
    </location>
</feature>
<feature type="signal peptide" evidence="1">
    <location>
        <begin position="1"/>
        <end position="24"/>
    </location>
</feature>